<evidence type="ECO:0000313" key="2">
    <source>
        <dbReference type="Proteomes" id="UP001652620"/>
    </source>
</evidence>
<keyword evidence="1" id="KW-0472">Membrane</keyword>
<keyword evidence="1" id="KW-1133">Transmembrane helix</keyword>
<name>A0ABM3JU85_BACDO</name>
<dbReference type="GeneID" id="105224240"/>
<accession>A0ABM3JU85</accession>
<dbReference type="Proteomes" id="UP001652620">
    <property type="component" value="Chromosome 4"/>
</dbReference>
<dbReference type="RefSeq" id="XP_049312800.1">
    <property type="nucleotide sequence ID" value="XM_049456843.1"/>
</dbReference>
<proteinExistence type="predicted"/>
<protein>
    <submittedName>
        <fullName evidence="3">Uncharacterized protein LOC105224240</fullName>
    </submittedName>
</protein>
<keyword evidence="2" id="KW-1185">Reference proteome</keyword>
<feature type="transmembrane region" description="Helical" evidence="1">
    <location>
        <begin position="12"/>
        <end position="29"/>
    </location>
</feature>
<keyword evidence="1" id="KW-0812">Transmembrane</keyword>
<evidence type="ECO:0000256" key="1">
    <source>
        <dbReference type="SAM" id="Phobius"/>
    </source>
</evidence>
<sequence>MTLARLARKYGAVIFFPTFTVTTILVDWTHTRAWKEQQRQLARNKELLTD</sequence>
<organism evidence="2 3">
    <name type="scientific">Bactrocera dorsalis</name>
    <name type="common">Oriental fruit fly</name>
    <name type="synonym">Dacus dorsalis</name>
    <dbReference type="NCBI Taxonomy" id="27457"/>
    <lineage>
        <taxon>Eukaryota</taxon>
        <taxon>Metazoa</taxon>
        <taxon>Ecdysozoa</taxon>
        <taxon>Arthropoda</taxon>
        <taxon>Hexapoda</taxon>
        <taxon>Insecta</taxon>
        <taxon>Pterygota</taxon>
        <taxon>Neoptera</taxon>
        <taxon>Endopterygota</taxon>
        <taxon>Diptera</taxon>
        <taxon>Brachycera</taxon>
        <taxon>Muscomorpha</taxon>
        <taxon>Tephritoidea</taxon>
        <taxon>Tephritidae</taxon>
        <taxon>Bactrocera</taxon>
        <taxon>Bactrocera</taxon>
    </lineage>
</organism>
<gene>
    <name evidence="3" type="primary">LOC105224240</name>
</gene>
<evidence type="ECO:0000313" key="3">
    <source>
        <dbReference type="RefSeq" id="XP_049312800.1"/>
    </source>
</evidence>
<reference evidence="3" key="1">
    <citation type="submission" date="2025-08" db="UniProtKB">
        <authorList>
            <consortium name="RefSeq"/>
        </authorList>
    </citation>
    <scope>IDENTIFICATION</scope>
    <source>
        <tissue evidence="3">Adult</tissue>
    </source>
</reference>